<dbReference type="Pfam" id="PF00155">
    <property type="entry name" value="Aminotran_1_2"/>
    <property type="match status" value="1"/>
</dbReference>
<accession>A4U166</accession>
<organism evidence="8">
    <name type="scientific">Magnetospirillum gryphiswaldense</name>
    <dbReference type="NCBI Taxonomy" id="55518"/>
    <lineage>
        <taxon>Bacteria</taxon>
        <taxon>Pseudomonadati</taxon>
        <taxon>Pseudomonadota</taxon>
        <taxon>Alphaproteobacteria</taxon>
        <taxon>Rhodospirillales</taxon>
        <taxon>Rhodospirillaceae</taxon>
        <taxon>Magnetospirillum</taxon>
    </lineage>
</organism>
<proteinExistence type="inferred from homology"/>
<dbReference type="InterPro" id="IPR015421">
    <property type="entry name" value="PyrdxlP-dep_Trfase_major"/>
</dbReference>
<dbReference type="PANTHER" id="PTHR42885:SF2">
    <property type="entry name" value="HISTIDINOL-PHOSPHATE AMINOTRANSFERASE"/>
    <property type="match status" value="1"/>
</dbReference>
<gene>
    <name evidence="8" type="ORF">MGR_1153</name>
</gene>
<dbReference type="InterPro" id="IPR004838">
    <property type="entry name" value="NHTrfase_class1_PyrdxlP-BS"/>
</dbReference>
<comment type="similarity">
    <text evidence="5">Belongs to the class-I pyridoxal-phosphate-dependent aminotransferase family.</text>
</comment>
<sequence length="372" mass="40494">MSEHACDPWLPQPRGPVADPSLARPDWTKGAPRDPARLWLDKNENWDPELNAVVAAVMRALPDEAWCTYPEAAGLYAKLAKWVGVEPGNLILGAGSDGIIRAVFEAYVGEGDTVIHTIPTFAMYSVYSRMYGARVVGLDYRPSDAGPQLDPQRVVDAIVESRPKLVCLPNPDSPTGTVVARDDLRRIVEAAGAVGALMLVDEAYFPFLPDTVVPWIAHYPHLVVCRSTGKAWGMAGLRIGYGVASPQVAAILHKVRPMYECSTVAVHAFERLLDHVDAMEASVRRLQDGKARFLAAMGELDFRTLNGAGNFLHVAFGDQAQAVHRALDGKVMYRQYFADSCLAGFSRFSATTPQAFAPVIDLIRKAVKGNAP</sequence>
<evidence type="ECO:0000256" key="5">
    <source>
        <dbReference type="RuleBase" id="RU000481"/>
    </source>
</evidence>
<keyword evidence="3 5" id="KW-0808">Transferase</keyword>
<dbReference type="Gene3D" id="3.90.1150.10">
    <property type="entry name" value="Aspartate Aminotransferase, domain 1"/>
    <property type="match status" value="1"/>
</dbReference>
<evidence type="ECO:0000313" key="8">
    <source>
        <dbReference type="EMBL" id="CAM76623.1"/>
    </source>
</evidence>
<keyword evidence="2 5" id="KW-0032">Aminotransferase</keyword>
<evidence type="ECO:0000256" key="2">
    <source>
        <dbReference type="ARBA" id="ARBA00022576"/>
    </source>
</evidence>
<dbReference type="GO" id="GO:0008483">
    <property type="term" value="F:transaminase activity"/>
    <property type="evidence" value="ECO:0007669"/>
    <property type="project" value="UniProtKB-KW"/>
</dbReference>
<dbReference type="EC" id="2.6.1.-" evidence="5"/>
<name>A4U166_9PROT</name>
<evidence type="ECO:0000256" key="6">
    <source>
        <dbReference type="SAM" id="MobiDB-lite"/>
    </source>
</evidence>
<comment type="cofactor">
    <cofactor evidence="1 5">
        <name>pyridoxal 5'-phosphate</name>
        <dbReference type="ChEBI" id="CHEBI:597326"/>
    </cofactor>
</comment>
<dbReference type="InterPro" id="IPR015424">
    <property type="entry name" value="PyrdxlP-dep_Trfase"/>
</dbReference>
<dbReference type="PROSITE" id="PS00105">
    <property type="entry name" value="AA_TRANSFER_CLASS_1"/>
    <property type="match status" value="1"/>
</dbReference>
<reference evidence="8" key="1">
    <citation type="journal article" date="2007" name="J. Bacteriol.">
        <title>Comparative genome analysis of four magnetotactic bacteria reveals a complex set of group-specific genes implicated in magnetosome biomineralization and function.</title>
        <authorList>
            <person name="Richter M."/>
            <person name="Kube M."/>
            <person name="Bazylinski D.A."/>
            <person name="Lombardot T."/>
            <person name="Gloeckner F.O."/>
            <person name="Reinhardt R."/>
            <person name="Schueler D."/>
        </authorList>
    </citation>
    <scope>NUCLEOTIDE SEQUENCE</scope>
    <source>
        <strain evidence="8">MSR-1</strain>
    </source>
</reference>
<evidence type="ECO:0000256" key="1">
    <source>
        <dbReference type="ARBA" id="ARBA00001933"/>
    </source>
</evidence>
<protein>
    <recommendedName>
        <fullName evidence="5">Aminotransferase</fullName>
        <ecNumber evidence="5">2.6.1.-</ecNumber>
    </recommendedName>
</protein>
<dbReference type="EMBL" id="CU459003">
    <property type="protein sequence ID" value="CAM76623.1"/>
    <property type="molecule type" value="Genomic_DNA"/>
</dbReference>
<dbReference type="PANTHER" id="PTHR42885">
    <property type="entry name" value="HISTIDINOL-PHOSPHATE AMINOTRANSFERASE-RELATED"/>
    <property type="match status" value="1"/>
</dbReference>
<evidence type="ECO:0000256" key="4">
    <source>
        <dbReference type="ARBA" id="ARBA00022898"/>
    </source>
</evidence>
<dbReference type="InterPro" id="IPR004839">
    <property type="entry name" value="Aminotransferase_I/II_large"/>
</dbReference>
<dbReference type="AlphaFoldDB" id="A4U166"/>
<dbReference type="RefSeq" id="WP_234016244.1">
    <property type="nucleotide sequence ID" value="NZ_CP027527.1"/>
</dbReference>
<keyword evidence="4" id="KW-0663">Pyridoxal phosphate</keyword>
<dbReference type="SUPFAM" id="SSF53383">
    <property type="entry name" value="PLP-dependent transferases"/>
    <property type="match status" value="1"/>
</dbReference>
<feature type="region of interest" description="Disordered" evidence="6">
    <location>
        <begin position="1"/>
        <end position="29"/>
    </location>
</feature>
<evidence type="ECO:0000259" key="7">
    <source>
        <dbReference type="Pfam" id="PF00155"/>
    </source>
</evidence>
<evidence type="ECO:0000256" key="3">
    <source>
        <dbReference type="ARBA" id="ARBA00022679"/>
    </source>
</evidence>
<dbReference type="Gene3D" id="3.40.640.10">
    <property type="entry name" value="Type I PLP-dependent aspartate aminotransferase-like (Major domain)"/>
    <property type="match status" value="1"/>
</dbReference>
<dbReference type="InterPro" id="IPR015422">
    <property type="entry name" value="PyrdxlP-dep_Trfase_small"/>
</dbReference>
<dbReference type="CDD" id="cd00609">
    <property type="entry name" value="AAT_like"/>
    <property type="match status" value="1"/>
</dbReference>
<feature type="domain" description="Aminotransferase class I/classII large" evidence="7">
    <location>
        <begin position="38"/>
        <end position="350"/>
    </location>
</feature>
<dbReference type="GO" id="GO:0030170">
    <property type="term" value="F:pyridoxal phosphate binding"/>
    <property type="evidence" value="ECO:0007669"/>
    <property type="project" value="InterPro"/>
</dbReference>